<dbReference type="AlphaFoldDB" id="A0A9X3X2B4"/>
<organism evidence="2 3">
    <name type="scientific">Polyangium jinanense</name>
    <dbReference type="NCBI Taxonomy" id="2829994"/>
    <lineage>
        <taxon>Bacteria</taxon>
        <taxon>Pseudomonadati</taxon>
        <taxon>Myxococcota</taxon>
        <taxon>Polyangia</taxon>
        <taxon>Polyangiales</taxon>
        <taxon>Polyangiaceae</taxon>
        <taxon>Polyangium</taxon>
    </lineage>
</organism>
<reference evidence="2 3" key="1">
    <citation type="submission" date="2021-04" db="EMBL/GenBank/DDBJ databases">
        <title>Genome analysis of Polyangium sp.</title>
        <authorList>
            <person name="Li Y."/>
            <person name="Wang J."/>
        </authorList>
    </citation>
    <scope>NUCLEOTIDE SEQUENCE [LARGE SCALE GENOMIC DNA]</scope>
    <source>
        <strain evidence="2 3">SDU14</strain>
    </source>
</reference>
<sequence length="715" mass="79687">MAIPEADKQFIQAVAEAIGKVSNPAAHPGAPPRLVVCLNHTETDIPEGAIGAGPYLESELDKEKPETLGAILAWIEERLHRSLDEAWAGPAGKNEDWDASEGEEAWARALSEIVFGMRYGGPGQAYFQNSKWDSYIFSRIQRRSVDFEEACKARKDATFPATHLEIQAYKVKLAKNNRKLEEVMVENTDPAVSIACACQHLTTYGVLTRGFTLEQHLDGANLAASQNKGKPLFDEKNGGRWYPTNLAHLRVPVATGIEPMPKAKGAPADSTQVIPVPLRPGSAYCYNPFGDAKYTTAWVPPHWVTVDEKGVPQLKKEHREQALNDLPEKTSQLKDQQYLHEDTESNVSVQKTVLSSDPSLANIPAENFSVQVDVPVSGQRKGSHIHLVLRISKDKKKVQLLDTTNGHPLDEHMAHTLMDPVSKAGIYDGNFISQVYQGNTFCGLGVPPEPPEDLLDMAEFIRSARPIGLLRLVITERVPPAKMTDDHILYVSKMFRMYGDNDEENFHISRCVWALRNMPGFTKLQGWFIIYTPQGELARMMWEHGARKRKLAEMEPVVYAAKKKKYEIKKANPNRDKKKDPLVEPTPGLSYIHDYRDTIVLTNAANGTCLYWHRKRSDLNFGSTTESFEGNAIPDAIRARVAPKPKQDAGKRMSYDGEHVHDRFCDPDTEDHTIEIPDLFRDGKPATAPLPAPEALADSAIVHDEDQSAPEVAFA</sequence>
<feature type="region of interest" description="Disordered" evidence="1">
    <location>
        <begin position="680"/>
        <end position="715"/>
    </location>
</feature>
<dbReference type="RefSeq" id="WP_272458707.1">
    <property type="nucleotide sequence ID" value="NZ_JAGTJJ010000010.1"/>
</dbReference>
<evidence type="ECO:0000313" key="2">
    <source>
        <dbReference type="EMBL" id="MDC3982884.1"/>
    </source>
</evidence>
<accession>A0A9X3X2B4</accession>
<dbReference type="EMBL" id="JAGTJJ010000010">
    <property type="protein sequence ID" value="MDC3982884.1"/>
    <property type="molecule type" value="Genomic_DNA"/>
</dbReference>
<comment type="caution">
    <text evidence="2">The sequence shown here is derived from an EMBL/GenBank/DDBJ whole genome shotgun (WGS) entry which is preliminary data.</text>
</comment>
<protein>
    <submittedName>
        <fullName evidence="2">Uncharacterized protein</fullName>
    </submittedName>
</protein>
<evidence type="ECO:0000313" key="3">
    <source>
        <dbReference type="Proteomes" id="UP001151081"/>
    </source>
</evidence>
<evidence type="ECO:0000256" key="1">
    <source>
        <dbReference type="SAM" id="MobiDB-lite"/>
    </source>
</evidence>
<dbReference type="Proteomes" id="UP001151081">
    <property type="component" value="Unassembled WGS sequence"/>
</dbReference>
<keyword evidence="3" id="KW-1185">Reference proteome</keyword>
<name>A0A9X3X2B4_9BACT</name>
<feature type="compositionally biased region" description="Low complexity" evidence="1">
    <location>
        <begin position="685"/>
        <end position="697"/>
    </location>
</feature>
<proteinExistence type="predicted"/>
<gene>
    <name evidence="2" type="ORF">KEG57_20395</name>
</gene>